<keyword evidence="1" id="KW-1133">Transmembrane helix</keyword>
<proteinExistence type="predicted"/>
<gene>
    <name evidence="2" type="ORF">AZF04_13650</name>
</gene>
<organism evidence="2 3">
    <name type="scientific">Alkalihalobacillus trypoxylicola</name>
    <dbReference type="NCBI Taxonomy" id="519424"/>
    <lineage>
        <taxon>Bacteria</taxon>
        <taxon>Bacillati</taxon>
        <taxon>Bacillota</taxon>
        <taxon>Bacilli</taxon>
        <taxon>Bacillales</taxon>
        <taxon>Bacillaceae</taxon>
        <taxon>Alkalihalobacillus</taxon>
    </lineage>
</organism>
<accession>A0A162CM24</accession>
<keyword evidence="1" id="KW-0472">Membrane</keyword>
<protein>
    <submittedName>
        <fullName evidence="2">Uncharacterized protein</fullName>
    </submittedName>
</protein>
<evidence type="ECO:0000256" key="1">
    <source>
        <dbReference type="SAM" id="Phobius"/>
    </source>
</evidence>
<reference evidence="2" key="1">
    <citation type="submission" date="2016-02" db="EMBL/GenBank/DDBJ databases">
        <title>Genome sequence of Bacillus trypoxylicola KCTC 13244(T).</title>
        <authorList>
            <person name="Jeong H."/>
            <person name="Park S.-H."/>
            <person name="Choi S.-K."/>
        </authorList>
    </citation>
    <scope>NUCLEOTIDE SEQUENCE [LARGE SCALE GENOMIC DNA]</scope>
    <source>
        <strain evidence="2">KCTC 13244</strain>
    </source>
</reference>
<dbReference type="STRING" id="519424.AZF04_13650"/>
<evidence type="ECO:0000313" key="3">
    <source>
        <dbReference type="Proteomes" id="UP000075806"/>
    </source>
</evidence>
<dbReference type="EMBL" id="LTAO01000040">
    <property type="protein sequence ID" value="KYG25530.1"/>
    <property type="molecule type" value="Genomic_DNA"/>
</dbReference>
<keyword evidence="3" id="KW-1185">Reference proteome</keyword>
<name>A0A162CM24_9BACI</name>
<comment type="caution">
    <text evidence="2">The sequence shown here is derived from an EMBL/GenBank/DDBJ whole genome shotgun (WGS) entry which is preliminary data.</text>
</comment>
<dbReference type="Proteomes" id="UP000075806">
    <property type="component" value="Unassembled WGS sequence"/>
</dbReference>
<sequence length="116" mass="13244">MSKQQTWFLSMTFIAFVLIWVFVIIQFTNSGFESAEQPADEEVETQEVVEVVIEEHQDQNQMIKEKADEEKKEETSKELVVDGNKLIDLTKYDFSDISTPDGIPIDGILSKVGLDK</sequence>
<feature type="transmembrane region" description="Helical" evidence="1">
    <location>
        <begin position="7"/>
        <end position="27"/>
    </location>
</feature>
<dbReference type="OrthoDB" id="2933525at2"/>
<dbReference type="RefSeq" id="WP_061950303.1">
    <property type="nucleotide sequence ID" value="NZ_LTAO01000040.1"/>
</dbReference>
<dbReference type="AlphaFoldDB" id="A0A162CM24"/>
<evidence type="ECO:0000313" key="2">
    <source>
        <dbReference type="EMBL" id="KYG25530.1"/>
    </source>
</evidence>
<keyword evidence="1" id="KW-0812">Transmembrane</keyword>